<name>A0A3R5YVW5_ORNRH</name>
<keyword evidence="5 6" id="KW-0472">Membrane</keyword>
<dbReference type="Proteomes" id="UP000287701">
    <property type="component" value="Chromosome"/>
</dbReference>
<feature type="transmembrane region" description="Helical" evidence="6">
    <location>
        <begin position="660"/>
        <end position="682"/>
    </location>
</feature>
<evidence type="ECO:0000256" key="6">
    <source>
        <dbReference type="SAM" id="Phobius"/>
    </source>
</evidence>
<feature type="transmembrane region" description="Helical" evidence="6">
    <location>
        <begin position="403"/>
        <end position="421"/>
    </location>
</feature>
<evidence type="ECO:0000256" key="3">
    <source>
        <dbReference type="ARBA" id="ARBA00022692"/>
    </source>
</evidence>
<dbReference type="Gene3D" id="1.20.1640.10">
    <property type="entry name" value="Multidrug efflux transporter AcrB transmembrane domain"/>
    <property type="match status" value="2"/>
</dbReference>
<feature type="transmembrane region" description="Helical" evidence="6">
    <location>
        <begin position="606"/>
        <end position="625"/>
    </location>
</feature>
<feature type="transmembrane region" description="Helical" evidence="6">
    <location>
        <begin position="311"/>
        <end position="333"/>
    </location>
</feature>
<feature type="transmembrane region" description="Helical" evidence="6">
    <location>
        <begin position="269"/>
        <end position="290"/>
    </location>
</feature>
<dbReference type="OrthoDB" id="9805018at2"/>
<feature type="transmembrane region" description="Helical" evidence="6">
    <location>
        <begin position="243"/>
        <end position="263"/>
    </location>
</feature>
<feature type="transmembrane region" description="Helical" evidence="6">
    <location>
        <begin position="703"/>
        <end position="723"/>
    </location>
</feature>
<comment type="subcellular location">
    <subcellularLocation>
        <location evidence="1">Cell membrane</location>
        <topology evidence="1">Multi-pass membrane protein</topology>
    </subcellularLocation>
</comment>
<dbReference type="RefSeq" id="WP_128501190.1">
    <property type="nucleotide sequence ID" value="NZ_CP035107.1"/>
</dbReference>
<feature type="transmembrane region" description="Helical" evidence="6">
    <location>
        <begin position="345"/>
        <end position="369"/>
    </location>
</feature>
<sequence>MWNKIASFILRNRAYILISLVIYLFTLVYTSMTYGVKFSTTSAQLLPSSDPAMVNLRDFQHTFGNESNVIVIGYDDEKMHEKPNYDAFKQLQQKIATLNGVKSVFSMEDAIKLVRDTVNGGFKTEKIISLNENYDQELKQLENFPFYNGILYNTKNNAKEILVYIDDEIMNSPERAKETLQINDWVEEFEEQTQIPLYLSGMPVIRTMNSQAVKSESFTFIGASLLVTCLLFLYFYRSLRNTLIAIAVVACAVTTCFALMAFLGYDITILTALVPPLLIVIGIPNCIYLINKYQKEYVLHKNKIKALHRMIVHVGNAAILTNLTTAFGFFTFLFTDSKTLQEFGIVSSLNIVGIFFLSFLIVPTLLSYFPEPKEKELSHLSFNWTNKVFLFIEDIIANHREKVYLTVVGLLAVSFIGISLMKSSGNILDDMSKNTDFYKEISFFDKEFGGVLPLEIVVDTKRPNGVTSIENLQKLDQFSKYIDSLNISSKPLSIVPLVKMAKQAYYNNDSAFYQLPTRQERSFILGEIKKSKDGNEHMLSSYLDSTKSKARLTTLLSNMDSDVLAFSTQHIQDKLKQIFPDGRYKTYVTGMAFVFQEGTKYLTHNLFISISIAILMISVFMAFMFRSPQMVFIALLPNILPLLTTAGFMGYLGIPIKPSTILVFSIAFGIAVDDTIHFLARYRQDLKKYESISLSVAESMEHVGSSMFYTSVILFAGFGVFMFSGFNGIVALGGLVVLTLLMAMFANLILLPSLLLTYERFSNKEFSDPKVDLFKEDDDED</sequence>
<proteinExistence type="predicted"/>
<protein>
    <submittedName>
        <fullName evidence="8">RND family transporter</fullName>
    </submittedName>
</protein>
<dbReference type="SUPFAM" id="SSF82866">
    <property type="entry name" value="Multidrug efflux transporter AcrB transmembrane domain"/>
    <property type="match status" value="2"/>
</dbReference>
<feature type="transmembrane region" description="Helical" evidence="6">
    <location>
        <begin position="12"/>
        <end position="32"/>
    </location>
</feature>
<feature type="domain" description="SSD" evidence="7">
    <location>
        <begin position="630"/>
        <end position="757"/>
    </location>
</feature>
<accession>A0A3R5YVW5</accession>
<evidence type="ECO:0000256" key="2">
    <source>
        <dbReference type="ARBA" id="ARBA00022475"/>
    </source>
</evidence>
<dbReference type="InterPro" id="IPR050545">
    <property type="entry name" value="Mycobact_MmpL"/>
</dbReference>
<evidence type="ECO:0000256" key="4">
    <source>
        <dbReference type="ARBA" id="ARBA00022989"/>
    </source>
</evidence>
<evidence type="ECO:0000259" key="7">
    <source>
        <dbReference type="PROSITE" id="PS50156"/>
    </source>
</evidence>
<keyword evidence="3 6" id="KW-0812">Transmembrane</keyword>
<dbReference type="PROSITE" id="PS50156">
    <property type="entry name" value="SSD"/>
    <property type="match status" value="2"/>
</dbReference>
<reference evidence="8 9" key="1">
    <citation type="submission" date="2019-01" db="EMBL/GenBank/DDBJ databases">
        <title>Whole Genome of Ornithobacterium rhinotracheale FARPER-174b.</title>
        <authorList>
            <person name="Tataje-Lavanda L.A."/>
            <person name="Montalvan A."/>
            <person name="Montesinos R."/>
            <person name="Zimic M."/>
            <person name="Fernandez-Sanchez M."/>
            <person name="Fernandez-Diaz M."/>
        </authorList>
    </citation>
    <scope>NUCLEOTIDE SEQUENCE [LARGE SCALE GENOMIC DNA]</scope>
    <source>
        <strain evidence="8 9">FARPER-174b</strain>
    </source>
</reference>
<dbReference type="EMBL" id="CP035107">
    <property type="protein sequence ID" value="QAR30712.1"/>
    <property type="molecule type" value="Genomic_DNA"/>
</dbReference>
<keyword evidence="4 6" id="KW-1133">Transmembrane helix</keyword>
<dbReference type="AlphaFoldDB" id="A0A3R5YVW5"/>
<evidence type="ECO:0000313" key="8">
    <source>
        <dbReference type="EMBL" id="QAR30712.1"/>
    </source>
</evidence>
<gene>
    <name evidence="8" type="ORF">EQP59_04840</name>
</gene>
<organism evidence="8 9">
    <name type="scientific">Ornithobacterium rhinotracheale</name>
    <dbReference type="NCBI Taxonomy" id="28251"/>
    <lineage>
        <taxon>Bacteria</taxon>
        <taxon>Pseudomonadati</taxon>
        <taxon>Bacteroidota</taxon>
        <taxon>Flavobacteriia</taxon>
        <taxon>Flavobacteriales</taxon>
        <taxon>Weeksellaceae</taxon>
        <taxon>Ornithobacterium</taxon>
    </lineage>
</organism>
<dbReference type="Pfam" id="PF03176">
    <property type="entry name" value="MMPL"/>
    <property type="match status" value="2"/>
</dbReference>
<feature type="transmembrane region" description="Helical" evidence="6">
    <location>
        <begin position="729"/>
        <end position="756"/>
    </location>
</feature>
<dbReference type="PANTHER" id="PTHR33406">
    <property type="entry name" value="MEMBRANE PROTEIN MJ1562-RELATED"/>
    <property type="match status" value="1"/>
</dbReference>
<dbReference type="PANTHER" id="PTHR33406:SF12">
    <property type="entry name" value="BLR2997 PROTEIN"/>
    <property type="match status" value="1"/>
</dbReference>
<feature type="domain" description="SSD" evidence="7">
    <location>
        <begin position="243"/>
        <end position="368"/>
    </location>
</feature>
<dbReference type="InterPro" id="IPR000731">
    <property type="entry name" value="SSD"/>
</dbReference>
<feature type="transmembrane region" description="Helical" evidence="6">
    <location>
        <begin position="632"/>
        <end position="654"/>
    </location>
</feature>
<evidence type="ECO:0000256" key="5">
    <source>
        <dbReference type="ARBA" id="ARBA00023136"/>
    </source>
</evidence>
<dbReference type="InterPro" id="IPR004869">
    <property type="entry name" value="MMPL_dom"/>
</dbReference>
<evidence type="ECO:0000313" key="9">
    <source>
        <dbReference type="Proteomes" id="UP000287701"/>
    </source>
</evidence>
<evidence type="ECO:0000256" key="1">
    <source>
        <dbReference type="ARBA" id="ARBA00004651"/>
    </source>
</evidence>
<dbReference type="GO" id="GO:0005886">
    <property type="term" value="C:plasma membrane"/>
    <property type="evidence" value="ECO:0007669"/>
    <property type="project" value="UniProtKB-SubCell"/>
</dbReference>
<keyword evidence="2" id="KW-1003">Cell membrane</keyword>
<feature type="transmembrane region" description="Helical" evidence="6">
    <location>
        <begin position="218"/>
        <end position="236"/>
    </location>
</feature>